<dbReference type="EMBL" id="NBCO01000024">
    <property type="protein sequence ID" value="ORC87072.1"/>
    <property type="molecule type" value="Genomic_DNA"/>
</dbReference>
<organism evidence="2 3">
    <name type="scientific">Trypanosoma theileri</name>
    <dbReference type="NCBI Taxonomy" id="67003"/>
    <lineage>
        <taxon>Eukaryota</taxon>
        <taxon>Discoba</taxon>
        <taxon>Euglenozoa</taxon>
        <taxon>Kinetoplastea</taxon>
        <taxon>Metakinetoplastina</taxon>
        <taxon>Trypanosomatida</taxon>
        <taxon>Trypanosomatidae</taxon>
        <taxon>Trypanosoma</taxon>
    </lineage>
</organism>
<dbReference type="Pfam" id="PF07065">
    <property type="entry name" value="D123"/>
    <property type="match status" value="1"/>
</dbReference>
<dbReference type="GeneID" id="39987414"/>
<dbReference type="InterPro" id="IPR009772">
    <property type="entry name" value="CDC123"/>
</dbReference>
<proteinExistence type="predicted"/>
<evidence type="ECO:0000313" key="2">
    <source>
        <dbReference type="EMBL" id="ORC87072.1"/>
    </source>
</evidence>
<protein>
    <submittedName>
        <fullName evidence="2">Uncharacterized protein</fullName>
    </submittedName>
</protein>
<sequence>MDLRIPLSCVFTAALTPRHEVPHRTLRLDFTHPFVHYLDSDDTRLPQHPALNVTAQPAEAYETYVGEDVWTREGEDTNNTGSTHNGASSASTPSFNEVVQWVMEAIAEVGGDGCGVVLCGRYVVADDCGWAVSSRTPTLYSPREVFIAMRNSSKFLHDIHHQLHYKMNENCEGSHEASTVVAPSATTGTARGCVEVTLARALGGDPVKEFRVFMPYRLHLVEGGKKIFAEVWEQNRFAGISQRATDICIPKLMEWDEHTHNENYALVMHHVEEAKILEKALETDAQLQGALLRRLGSLNCLNKESIIESCFVLLSVDILFENLSLPLHLLSAKVKFFSHDKVKDSKFLFPFIKEEDAAVNGSNTDEDISDTESDKDNREDEEEDEEKLYDSVSFFRLFRDITNWNQYVEIWRERYYVKGNNAENSEKEKKRYFVIASERSDLACTTESIMKRGVPLEFMCPELMQGDEDFQREWREKLMHCMNMAKPPNGSS</sequence>
<feature type="compositionally biased region" description="Polar residues" evidence="1">
    <location>
        <begin position="77"/>
        <end position="92"/>
    </location>
</feature>
<dbReference type="VEuPathDB" id="TriTrypDB:TM35_000242220"/>
<feature type="region of interest" description="Disordered" evidence="1">
    <location>
        <begin position="360"/>
        <end position="385"/>
    </location>
</feature>
<dbReference type="RefSeq" id="XP_028881138.1">
    <property type="nucleotide sequence ID" value="XM_029027634.1"/>
</dbReference>
<dbReference type="OrthoDB" id="272389at2759"/>
<reference evidence="2 3" key="1">
    <citation type="submission" date="2017-03" db="EMBL/GenBank/DDBJ databases">
        <title>An alternative strategy for trypanosome survival in the mammalian bloodstream revealed through genome and transcriptome analysis of the ubiquitous bovine parasite Trypanosoma (Megatrypanum) theileri.</title>
        <authorList>
            <person name="Kelly S."/>
            <person name="Ivens A."/>
            <person name="Mott A."/>
            <person name="O'Neill E."/>
            <person name="Emms D."/>
            <person name="Macleod O."/>
            <person name="Voorheis P."/>
            <person name="Matthews J."/>
            <person name="Matthews K."/>
            <person name="Carrington M."/>
        </authorList>
    </citation>
    <scope>NUCLEOTIDE SEQUENCE [LARGE SCALE GENOMIC DNA]</scope>
    <source>
        <strain evidence="2">Edinburgh</strain>
    </source>
</reference>
<evidence type="ECO:0000256" key="1">
    <source>
        <dbReference type="SAM" id="MobiDB-lite"/>
    </source>
</evidence>
<feature type="region of interest" description="Disordered" evidence="1">
    <location>
        <begin position="72"/>
        <end position="92"/>
    </location>
</feature>
<accession>A0A1X0NQS9</accession>
<evidence type="ECO:0000313" key="3">
    <source>
        <dbReference type="Proteomes" id="UP000192257"/>
    </source>
</evidence>
<name>A0A1X0NQS9_9TRYP</name>
<dbReference type="AlphaFoldDB" id="A0A1X0NQS9"/>
<dbReference type="Proteomes" id="UP000192257">
    <property type="component" value="Unassembled WGS sequence"/>
</dbReference>
<comment type="caution">
    <text evidence="2">The sequence shown here is derived from an EMBL/GenBank/DDBJ whole genome shotgun (WGS) entry which is preliminary data.</text>
</comment>
<gene>
    <name evidence="2" type="ORF">TM35_000242220</name>
</gene>
<keyword evidence="3" id="KW-1185">Reference proteome</keyword>